<organism evidence="2 3">
    <name type="scientific">Paragonimus westermani</name>
    <dbReference type="NCBI Taxonomy" id="34504"/>
    <lineage>
        <taxon>Eukaryota</taxon>
        <taxon>Metazoa</taxon>
        <taxon>Spiralia</taxon>
        <taxon>Lophotrochozoa</taxon>
        <taxon>Platyhelminthes</taxon>
        <taxon>Trematoda</taxon>
        <taxon>Digenea</taxon>
        <taxon>Plagiorchiida</taxon>
        <taxon>Troglotremata</taxon>
        <taxon>Troglotrematidae</taxon>
        <taxon>Paragonimus</taxon>
    </lineage>
</organism>
<proteinExistence type="predicted"/>
<dbReference type="EMBL" id="JTDF01005639">
    <property type="protein sequence ID" value="KAF8566083.1"/>
    <property type="molecule type" value="Genomic_DNA"/>
</dbReference>
<feature type="region of interest" description="Disordered" evidence="1">
    <location>
        <begin position="164"/>
        <end position="183"/>
    </location>
</feature>
<evidence type="ECO:0000313" key="2">
    <source>
        <dbReference type="EMBL" id="KAF8566083.1"/>
    </source>
</evidence>
<feature type="compositionally biased region" description="Basic and acidic residues" evidence="1">
    <location>
        <begin position="309"/>
        <end position="324"/>
    </location>
</feature>
<dbReference type="OrthoDB" id="6232783at2759"/>
<reference evidence="2 3" key="1">
    <citation type="submission" date="2019-07" db="EMBL/GenBank/DDBJ databases">
        <title>Annotation for the trematode Paragonimus westermani.</title>
        <authorList>
            <person name="Choi Y.-J."/>
        </authorList>
    </citation>
    <scope>NUCLEOTIDE SEQUENCE [LARGE SCALE GENOMIC DNA]</scope>
    <source>
        <strain evidence="2">180907_Pwestermani</strain>
    </source>
</reference>
<dbReference type="AlphaFoldDB" id="A0A8T0DE37"/>
<feature type="region of interest" description="Disordered" evidence="1">
    <location>
        <begin position="305"/>
        <end position="339"/>
    </location>
</feature>
<dbReference type="Proteomes" id="UP000699462">
    <property type="component" value="Unassembled WGS sequence"/>
</dbReference>
<sequence length="339" mass="38291">MLPLNSHINEKVRVVRSEGMSTMVEVSDFLGGKNTYYGRRHYSLSHRKTSLFGSENEEQSLADFNLHGRQSNHFKKEEASVGSAKKMSVVSAMATVSEQNGDRPTRSPQEHDVVLLRNDQTTAKKGTIKNETKQFESVPNSSMNGNEEISDLIMAAKLRARRRENEKREAERSSGEKLLIQDKPECERPVVKKRGSLQAPWYTDPNEGIGSQEFGHRSKTHTQRLANLPAVPVLSTSQQDYHKYTNDEIKESRQPQVKHGNKESVPWYSEYAMDRLVGSQGDSSNLYRKSSATIGESYMKVFNVNGHNANEKQSDANTKDDRGQVAKSSLRHTPYAHHN</sequence>
<keyword evidence="3" id="KW-1185">Reference proteome</keyword>
<comment type="caution">
    <text evidence="2">The sequence shown here is derived from an EMBL/GenBank/DDBJ whole genome shotgun (WGS) entry which is preliminary data.</text>
</comment>
<accession>A0A8T0DE37</accession>
<evidence type="ECO:0000313" key="3">
    <source>
        <dbReference type="Proteomes" id="UP000699462"/>
    </source>
</evidence>
<gene>
    <name evidence="2" type="ORF">P879_05909</name>
</gene>
<evidence type="ECO:0000256" key="1">
    <source>
        <dbReference type="SAM" id="MobiDB-lite"/>
    </source>
</evidence>
<name>A0A8T0DE37_9TREM</name>
<protein>
    <submittedName>
        <fullName evidence="2">Uncharacterized protein</fullName>
    </submittedName>
</protein>